<dbReference type="RefSeq" id="WP_046075192.1">
    <property type="nucleotide sequence ID" value="NZ_MUFB01000021.1"/>
</dbReference>
<keyword evidence="2" id="KW-1185">Reference proteome</keyword>
<sequence length="143" mass="16429">MLRARGFSFIEILLALVLVSMTSAGVYRLTTDIQTQQRDARLAKEAMYLANNQLSHWRLINTDAPCSTSNRDPIRLDNLSECLITTEDSIYELVVTNVQNTLIVDDKVSAKTLTLAVRWQNRRQQQQSLVFYFTGARRQNDFN</sequence>
<evidence type="ECO:0000313" key="1">
    <source>
        <dbReference type="EMBL" id="OOE83519.1"/>
    </source>
</evidence>
<comment type="caution">
    <text evidence="1">The sequence shown here is derived from an EMBL/GenBank/DDBJ whole genome shotgun (WGS) entry which is preliminary data.</text>
</comment>
<organism evidence="1 2">
    <name type="scientific">Salinivibrio siamensis</name>
    <dbReference type="NCBI Taxonomy" id="414286"/>
    <lineage>
        <taxon>Bacteria</taxon>
        <taxon>Pseudomonadati</taxon>
        <taxon>Pseudomonadota</taxon>
        <taxon>Gammaproteobacteria</taxon>
        <taxon>Vibrionales</taxon>
        <taxon>Vibrionaceae</taxon>
        <taxon>Salinivibrio</taxon>
    </lineage>
</organism>
<gene>
    <name evidence="1" type="ORF">BZG73_11725</name>
</gene>
<proteinExistence type="predicted"/>
<evidence type="ECO:0000313" key="2">
    <source>
        <dbReference type="Proteomes" id="UP000189410"/>
    </source>
</evidence>
<dbReference type="EMBL" id="MUFB01000021">
    <property type="protein sequence ID" value="OOE83519.1"/>
    <property type="molecule type" value="Genomic_DNA"/>
</dbReference>
<reference evidence="1 2" key="1">
    <citation type="journal article" date="2017" name="Genome Announc.">
        <title>Draft Genome Sequences of Salinivibrio proteolyticus, Salinivibrio sharmensis, Salinivibrio siamensis, Salinivibrio costicola subsp. alcaliphilus, Salinivibrio costicola subsp. vallismortis, and 29 New Isolates Belonging to the Genus Salinivibrio.</title>
        <authorList>
            <person name="Lopez-Hermoso C."/>
            <person name="de la Haba R.R."/>
            <person name="Sanchez-Porro C."/>
            <person name="Bayliss S.C."/>
            <person name="Feil E.J."/>
            <person name="Ventosa A."/>
        </authorList>
    </citation>
    <scope>NUCLEOTIDE SEQUENCE [LARGE SCALE GENOMIC DNA]</scope>
    <source>
        <strain evidence="1 2">JCM 14472</strain>
    </source>
</reference>
<protein>
    <submittedName>
        <fullName evidence="1">Prepilin-type N-terminal cleavage/methylation domain-containing protein</fullName>
    </submittedName>
</protein>
<dbReference type="Proteomes" id="UP000189410">
    <property type="component" value="Unassembled WGS sequence"/>
</dbReference>
<dbReference type="Pfam" id="PF07963">
    <property type="entry name" value="N_methyl"/>
    <property type="match status" value="1"/>
</dbReference>
<name>A0ABX3K6Z8_9GAMM</name>
<dbReference type="NCBIfam" id="TIGR02532">
    <property type="entry name" value="IV_pilin_GFxxxE"/>
    <property type="match status" value="1"/>
</dbReference>
<dbReference type="InterPro" id="IPR012902">
    <property type="entry name" value="N_methyl_site"/>
</dbReference>
<accession>A0ABX3K6Z8</accession>